<sequence length="99" mass="11091">MLNRRTDLGVATLGFASDKKNSFQCRLLKKMVFTFWDRHGLVLQNFMPLGATINTVSPVGCHQVKVLRGFTSGQGGFLHENAPYVAAIKAADKFRSFKW</sequence>
<dbReference type="AlphaFoldDB" id="A0A8X6LG69"/>
<reference evidence="1" key="1">
    <citation type="submission" date="2020-07" db="EMBL/GenBank/DDBJ databases">
        <title>Multicomponent nature underlies the extraordinary mechanical properties of spider dragline silk.</title>
        <authorList>
            <person name="Kono N."/>
            <person name="Nakamura H."/>
            <person name="Mori M."/>
            <person name="Yoshida Y."/>
            <person name="Ohtoshi R."/>
            <person name="Malay A.D."/>
            <person name="Moran D.A.P."/>
            <person name="Tomita M."/>
            <person name="Numata K."/>
            <person name="Arakawa K."/>
        </authorList>
    </citation>
    <scope>NUCLEOTIDE SEQUENCE</scope>
</reference>
<dbReference type="EMBL" id="BMAO01035794">
    <property type="protein sequence ID" value="GFR06009.1"/>
    <property type="molecule type" value="Genomic_DNA"/>
</dbReference>
<accession>A0A8X6LG69</accession>
<comment type="caution">
    <text evidence="1">The sequence shown here is derived from an EMBL/GenBank/DDBJ whole genome shotgun (WGS) entry which is preliminary data.</text>
</comment>
<dbReference type="Proteomes" id="UP000887116">
    <property type="component" value="Unassembled WGS sequence"/>
</dbReference>
<name>A0A8X6LG69_TRICU</name>
<protein>
    <submittedName>
        <fullName evidence="1">Uncharacterized protein</fullName>
    </submittedName>
</protein>
<proteinExistence type="predicted"/>
<evidence type="ECO:0000313" key="2">
    <source>
        <dbReference type="Proteomes" id="UP000887116"/>
    </source>
</evidence>
<keyword evidence="2" id="KW-1185">Reference proteome</keyword>
<organism evidence="1 2">
    <name type="scientific">Trichonephila clavata</name>
    <name type="common">Joro spider</name>
    <name type="synonym">Nephila clavata</name>
    <dbReference type="NCBI Taxonomy" id="2740835"/>
    <lineage>
        <taxon>Eukaryota</taxon>
        <taxon>Metazoa</taxon>
        <taxon>Ecdysozoa</taxon>
        <taxon>Arthropoda</taxon>
        <taxon>Chelicerata</taxon>
        <taxon>Arachnida</taxon>
        <taxon>Araneae</taxon>
        <taxon>Araneomorphae</taxon>
        <taxon>Entelegynae</taxon>
        <taxon>Araneoidea</taxon>
        <taxon>Nephilidae</taxon>
        <taxon>Trichonephila</taxon>
    </lineage>
</organism>
<evidence type="ECO:0000313" key="1">
    <source>
        <dbReference type="EMBL" id="GFR06009.1"/>
    </source>
</evidence>
<gene>
    <name evidence="1" type="ORF">TNCT_590731</name>
</gene>